<name>A0A0A9C9T0_ARUDO</name>
<reference evidence="1" key="2">
    <citation type="journal article" date="2015" name="Data Brief">
        <title>Shoot transcriptome of the giant reed, Arundo donax.</title>
        <authorList>
            <person name="Barrero R.A."/>
            <person name="Guerrero F.D."/>
            <person name="Moolhuijzen P."/>
            <person name="Goolsby J.A."/>
            <person name="Tidwell J."/>
            <person name="Bellgard S.E."/>
            <person name="Bellgard M.I."/>
        </authorList>
    </citation>
    <scope>NUCLEOTIDE SEQUENCE</scope>
    <source>
        <tissue evidence="1">Shoot tissue taken approximately 20 cm above the soil surface</tissue>
    </source>
</reference>
<sequence>MLLCERHDFPIFTSSLTLVSPGGFEFLPYCICSPLLLLHKMEVVGTERPQRLLRPQPPALAFITNFAEIKAPAVR</sequence>
<organism evidence="1">
    <name type="scientific">Arundo donax</name>
    <name type="common">Giant reed</name>
    <name type="synonym">Donax arundinaceus</name>
    <dbReference type="NCBI Taxonomy" id="35708"/>
    <lineage>
        <taxon>Eukaryota</taxon>
        <taxon>Viridiplantae</taxon>
        <taxon>Streptophyta</taxon>
        <taxon>Embryophyta</taxon>
        <taxon>Tracheophyta</taxon>
        <taxon>Spermatophyta</taxon>
        <taxon>Magnoliopsida</taxon>
        <taxon>Liliopsida</taxon>
        <taxon>Poales</taxon>
        <taxon>Poaceae</taxon>
        <taxon>PACMAD clade</taxon>
        <taxon>Arundinoideae</taxon>
        <taxon>Arundineae</taxon>
        <taxon>Arundo</taxon>
    </lineage>
</organism>
<dbReference type="AlphaFoldDB" id="A0A0A9C9T0"/>
<protein>
    <submittedName>
        <fullName evidence="1">Uncharacterized protein</fullName>
    </submittedName>
</protein>
<proteinExistence type="predicted"/>
<reference evidence="1" key="1">
    <citation type="submission" date="2014-09" db="EMBL/GenBank/DDBJ databases">
        <authorList>
            <person name="Magalhaes I.L.F."/>
            <person name="Oliveira U."/>
            <person name="Santos F.R."/>
            <person name="Vidigal T.H.D.A."/>
            <person name="Brescovit A.D."/>
            <person name="Santos A.J."/>
        </authorList>
    </citation>
    <scope>NUCLEOTIDE SEQUENCE</scope>
    <source>
        <tissue evidence="1">Shoot tissue taken approximately 20 cm above the soil surface</tissue>
    </source>
</reference>
<accession>A0A0A9C9T0</accession>
<dbReference type="EMBL" id="GBRH01224841">
    <property type="protein sequence ID" value="JAD73054.1"/>
    <property type="molecule type" value="Transcribed_RNA"/>
</dbReference>
<evidence type="ECO:0000313" key="1">
    <source>
        <dbReference type="EMBL" id="JAD73054.1"/>
    </source>
</evidence>